<dbReference type="RefSeq" id="WP_120048700.1">
    <property type="nucleotide sequence ID" value="NZ_RAHX01000001.1"/>
</dbReference>
<dbReference type="InterPro" id="IPR011738">
    <property type="entry name" value="Phage_CHP"/>
</dbReference>
<evidence type="ECO:0000313" key="1">
    <source>
        <dbReference type="EMBL" id="RJY09689.1"/>
    </source>
</evidence>
<dbReference type="CDD" id="cd08054">
    <property type="entry name" value="gp6"/>
    <property type="match status" value="1"/>
</dbReference>
<comment type="caution">
    <text evidence="1">The sequence shown here is derived from an EMBL/GenBank/DDBJ whole genome shotgun (WGS) entry which is preliminary data.</text>
</comment>
<keyword evidence="2" id="KW-1185">Reference proteome</keyword>
<proteinExistence type="predicted"/>
<dbReference type="AlphaFoldDB" id="A0A419RV84"/>
<dbReference type="Proteomes" id="UP000285232">
    <property type="component" value="Unassembled WGS sequence"/>
</dbReference>
<dbReference type="OrthoDB" id="8478788at2"/>
<dbReference type="NCBIfam" id="TIGR02215">
    <property type="entry name" value="phage_chp_gp8"/>
    <property type="match status" value="1"/>
</dbReference>
<protein>
    <recommendedName>
        <fullName evidence="3">Phage gp6-like head-tail connector protein</fullName>
    </recommendedName>
</protein>
<accession>A0A419RV84</accession>
<evidence type="ECO:0008006" key="3">
    <source>
        <dbReference type="Google" id="ProtNLM"/>
    </source>
</evidence>
<organism evidence="1 2">
    <name type="scientific">Aurantiacibacter aquimixticola</name>
    <dbReference type="NCBI Taxonomy" id="1958945"/>
    <lineage>
        <taxon>Bacteria</taxon>
        <taxon>Pseudomonadati</taxon>
        <taxon>Pseudomonadota</taxon>
        <taxon>Alphaproteobacteria</taxon>
        <taxon>Sphingomonadales</taxon>
        <taxon>Erythrobacteraceae</taxon>
        <taxon>Aurantiacibacter</taxon>
    </lineage>
</organism>
<name>A0A419RV84_9SPHN</name>
<gene>
    <name evidence="1" type="ORF">D6201_10295</name>
</gene>
<dbReference type="Gene3D" id="1.10.3230.30">
    <property type="entry name" value="Phage gp6-like head-tail connector protein"/>
    <property type="match status" value="1"/>
</dbReference>
<evidence type="ECO:0000313" key="2">
    <source>
        <dbReference type="Proteomes" id="UP000285232"/>
    </source>
</evidence>
<sequence>MRRAIVVPPVLAADALDELKRWLAITTTRDDASLEALLRAALDTCEAFTRIMPLEAECEEVLPAMRGWQSLVATPVQAITAMEAITSDSARTPLDPGQYLLDIAADGCGRVHLLASPAVSRVSVRFTAGLAPDWAGLPEGIRHGVLRLAAHHYRQRNEGGGQAPPAAVVALWQPWRRMRVA</sequence>
<dbReference type="EMBL" id="RAHX01000001">
    <property type="protein sequence ID" value="RJY09689.1"/>
    <property type="molecule type" value="Genomic_DNA"/>
</dbReference>
<reference evidence="1 2" key="1">
    <citation type="journal article" date="2017" name="Int. J. Syst. Evol. Microbiol.">
        <title>Erythrobacter aquimixticola sp. nov., isolated from the junction between the ocean and a freshwater spring.</title>
        <authorList>
            <person name="Park S."/>
            <person name="Jung Y.T."/>
            <person name="Choi S.J."/>
            <person name="Yoon J.H."/>
        </authorList>
    </citation>
    <scope>NUCLEOTIDE SEQUENCE [LARGE SCALE GENOMIC DNA]</scope>
    <source>
        <strain evidence="1 2">JSSK-14</strain>
    </source>
</reference>